<dbReference type="OrthoDB" id="10326000at2759"/>
<dbReference type="EMBL" id="ML992689">
    <property type="protein sequence ID" value="KAF2209042.1"/>
    <property type="molecule type" value="Genomic_DNA"/>
</dbReference>
<feature type="compositionally biased region" description="Low complexity" evidence="1">
    <location>
        <begin position="20"/>
        <end position="31"/>
    </location>
</feature>
<gene>
    <name evidence="2" type="ORF">CERZMDRAFT_100796</name>
</gene>
<feature type="region of interest" description="Disordered" evidence="1">
    <location>
        <begin position="1"/>
        <end position="89"/>
    </location>
</feature>
<accession>A0A6A6F5E5</accession>
<proteinExistence type="predicted"/>
<evidence type="ECO:0000256" key="1">
    <source>
        <dbReference type="SAM" id="MobiDB-lite"/>
    </source>
</evidence>
<organism evidence="2 3">
    <name type="scientific">Cercospora zeae-maydis SCOH1-5</name>
    <dbReference type="NCBI Taxonomy" id="717836"/>
    <lineage>
        <taxon>Eukaryota</taxon>
        <taxon>Fungi</taxon>
        <taxon>Dikarya</taxon>
        <taxon>Ascomycota</taxon>
        <taxon>Pezizomycotina</taxon>
        <taxon>Dothideomycetes</taxon>
        <taxon>Dothideomycetidae</taxon>
        <taxon>Mycosphaerellales</taxon>
        <taxon>Mycosphaerellaceae</taxon>
        <taxon>Cercospora</taxon>
    </lineage>
</organism>
<evidence type="ECO:0000313" key="3">
    <source>
        <dbReference type="Proteomes" id="UP000799539"/>
    </source>
</evidence>
<evidence type="ECO:0000313" key="2">
    <source>
        <dbReference type="EMBL" id="KAF2209042.1"/>
    </source>
</evidence>
<protein>
    <submittedName>
        <fullName evidence="2">Uncharacterized protein</fullName>
    </submittedName>
</protein>
<dbReference type="Proteomes" id="UP000799539">
    <property type="component" value="Unassembled WGS sequence"/>
</dbReference>
<name>A0A6A6F5E5_9PEZI</name>
<sequence>MDWEGGSGESSSEDPGLYMSPAGSAARPGPAVKGFHPADGRPNANGGSNRASDGDAVVPGAGSGEKTMGEGSNTGKAKKKEEEEEEEEMQCHLPTYMHYKDGDGKAHEIWFPEEQFHRARESKGLEGPGRIPQWPATTLRNFRSSLDFLLSCCMPNGWPKAVWLATESENEENCSNITSLWKSRLQCHLISTS</sequence>
<keyword evidence="3" id="KW-1185">Reference proteome</keyword>
<dbReference type="AlphaFoldDB" id="A0A6A6F5E5"/>
<reference evidence="2" key="1">
    <citation type="journal article" date="2020" name="Stud. Mycol.">
        <title>101 Dothideomycetes genomes: a test case for predicting lifestyles and emergence of pathogens.</title>
        <authorList>
            <person name="Haridas S."/>
            <person name="Albert R."/>
            <person name="Binder M."/>
            <person name="Bloem J."/>
            <person name="Labutti K."/>
            <person name="Salamov A."/>
            <person name="Andreopoulos B."/>
            <person name="Baker S."/>
            <person name="Barry K."/>
            <person name="Bills G."/>
            <person name="Bluhm B."/>
            <person name="Cannon C."/>
            <person name="Castanera R."/>
            <person name="Culley D."/>
            <person name="Daum C."/>
            <person name="Ezra D."/>
            <person name="Gonzalez J."/>
            <person name="Henrissat B."/>
            <person name="Kuo A."/>
            <person name="Liang C."/>
            <person name="Lipzen A."/>
            <person name="Lutzoni F."/>
            <person name="Magnuson J."/>
            <person name="Mondo S."/>
            <person name="Nolan M."/>
            <person name="Ohm R."/>
            <person name="Pangilinan J."/>
            <person name="Park H.-J."/>
            <person name="Ramirez L."/>
            <person name="Alfaro M."/>
            <person name="Sun H."/>
            <person name="Tritt A."/>
            <person name="Yoshinaga Y."/>
            <person name="Zwiers L.-H."/>
            <person name="Turgeon B."/>
            <person name="Goodwin S."/>
            <person name="Spatafora J."/>
            <person name="Crous P."/>
            <person name="Grigoriev I."/>
        </authorList>
    </citation>
    <scope>NUCLEOTIDE SEQUENCE</scope>
    <source>
        <strain evidence="2">SCOH1-5</strain>
    </source>
</reference>